<evidence type="ECO:0000313" key="11">
    <source>
        <dbReference type="EMBL" id="RYC29278.1"/>
    </source>
</evidence>
<dbReference type="GO" id="GO:0000162">
    <property type="term" value="P:L-tryptophan biosynthetic process"/>
    <property type="evidence" value="ECO:0007669"/>
    <property type="project" value="UniProtKB-UniRule"/>
</dbReference>
<dbReference type="Proteomes" id="UP000290759">
    <property type="component" value="Unassembled WGS sequence"/>
</dbReference>
<feature type="domain" description="N-(5'phosphoribosyl) anthranilate isomerase (PRAI)" evidence="10">
    <location>
        <begin position="9"/>
        <end position="211"/>
    </location>
</feature>
<protein>
    <recommendedName>
        <fullName evidence="4 9">N-(5'-phosphoribosyl)anthranilate isomerase</fullName>
        <shortName evidence="9">PRAI</shortName>
        <ecNumber evidence="3 9">5.3.1.24</ecNumber>
    </recommendedName>
</protein>
<keyword evidence="7 9" id="KW-0057">Aromatic amino acid biosynthesis</keyword>
<dbReference type="SUPFAM" id="SSF51366">
    <property type="entry name" value="Ribulose-phoshate binding barrel"/>
    <property type="match status" value="1"/>
</dbReference>
<dbReference type="InterPro" id="IPR001240">
    <property type="entry name" value="PRAI_dom"/>
</dbReference>
<dbReference type="EMBL" id="QYBB01000059">
    <property type="protein sequence ID" value="RYC29278.1"/>
    <property type="molecule type" value="Genomic_DNA"/>
</dbReference>
<dbReference type="OrthoDB" id="9796196at2"/>
<dbReference type="Pfam" id="PF00697">
    <property type="entry name" value="PRAI"/>
    <property type="match status" value="1"/>
</dbReference>
<dbReference type="HAMAP" id="MF_00135">
    <property type="entry name" value="PRAI"/>
    <property type="match status" value="1"/>
</dbReference>
<reference evidence="11 12" key="2">
    <citation type="submission" date="2019-02" db="EMBL/GenBank/DDBJ databases">
        <title>'Lichenibacterium ramalinii' gen. nov. sp. nov., 'Lichenibacterium minor' gen. nov. sp. nov.</title>
        <authorList>
            <person name="Pankratov T."/>
        </authorList>
    </citation>
    <scope>NUCLEOTIDE SEQUENCE [LARGE SCALE GENOMIC DNA]</scope>
    <source>
        <strain evidence="11 12">RmlP026</strain>
    </source>
</reference>
<evidence type="ECO:0000256" key="8">
    <source>
        <dbReference type="ARBA" id="ARBA00023235"/>
    </source>
</evidence>
<organism evidence="11 12">
    <name type="scientific">Lichenibacterium minor</name>
    <dbReference type="NCBI Taxonomy" id="2316528"/>
    <lineage>
        <taxon>Bacteria</taxon>
        <taxon>Pseudomonadati</taxon>
        <taxon>Pseudomonadota</taxon>
        <taxon>Alphaproteobacteria</taxon>
        <taxon>Hyphomicrobiales</taxon>
        <taxon>Lichenihabitantaceae</taxon>
        <taxon>Lichenibacterium</taxon>
    </lineage>
</organism>
<evidence type="ECO:0000256" key="5">
    <source>
        <dbReference type="ARBA" id="ARBA00022605"/>
    </source>
</evidence>
<dbReference type="EC" id="5.3.1.24" evidence="3 9"/>
<proteinExistence type="inferred from homology"/>
<dbReference type="CDD" id="cd00405">
    <property type="entry name" value="PRAI"/>
    <property type="match status" value="1"/>
</dbReference>
<evidence type="ECO:0000256" key="4">
    <source>
        <dbReference type="ARBA" id="ARBA00022272"/>
    </source>
</evidence>
<gene>
    <name evidence="9" type="primary">trpF</name>
    <name evidence="11" type="ORF">D3273_24805</name>
</gene>
<dbReference type="GO" id="GO:0004640">
    <property type="term" value="F:phosphoribosylanthranilate isomerase activity"/>
    <property type="evidence" value="ECO:0007669"/>
    <property type="project" value="UniProtKB-UniRule"/>
</dbReference>
<accession>A0A4Q2U0U8</accession>
<sequence>MAPRGSPIVKICGLSTEDTLDAALDAGAERVGFVFFPRSPRHLALARAAALAARARGRAAIVALTVDADDAALGEIVAAVAPDMLQLHGREAPERAAAVRARFGRPVIKALGVSTAAEVAGAAAYRGSVDEILFDAKPPEGSALPGGNGVSFDWRLLAALDLPVPFMLSGGLGPCNVGEALRVTRAPAVDVSSGVETAPGVKSPELIAAFVGAARGATPPP</sequence>
<dbReference type="AlphaFoldDB" id="A0A4Q2U0U8"/>
<evidence type="ECO:0000256" key="7">
    <source>
        <dbReference type="ARBA" id="ARBA00023141"/>
    </source>
</evidence>
<dbReference type="InterPro" id="IPR013785">
    <property type="entry name" value="Aldolase_TIM"/>
</dbReference>
<dbReference type="InterPro" id="IPR011060">
    <property type="entry name" value="RibuloseP-bd_barrel"/>
</dbReference>
<evidence type="ECO:0000256" key="9">
    <source>
        <dbReference type="HAMAP-Rule" id="MF_00135"/>
    </source>
</evidence>
<evidence type="ECO:0000313" key="12">
    <source>
        <dbReference type="Proteomes" id="UP000290759"/>
    </source>
</evidence>
<keyword evidence="5 9" id="KW-0028">Amino-acid biosynthesis</keyword>
<dbReference type="UniPathway" id="UPA00035">
    <property type="reaction ID" value="UER00042"/>
</dbReference>
<dbReference type="PANTHER" id="PTHR42894">
    <property type="entry name" value="N-(5'-PHOSPHORIBOSYL)ANTHRANILATE ISOMERASE"/>
    <property type="match status" value="1"/>
</dbReference>
<evidence type="ECO:0000256" key="6">
    <source>
        <dbReference type="ARBA" id="ARBA00022822"/>
    </source>
</evidence>
<evidence type="ECO:0000259" key="10">
    <source>
        <dbReference type="Pfam" id="PF00697"/>
    </source>
</evidence>
<dbReference type="NCBIfam" id="NF002295">
    <property type="entry name" value="PRK01222.1-1"/>
    <property type="match status" value="1"/>
</dbReference>
<comment type="catalytic activity">
    <reaction evidence="1 9">
        <text>N-(5-phospho-beta-D-ribosyl)anthranilate = 1-(2-carboxyphenylamino)-1-deoxy-D-ribulose 5-phosphate</text>
        <dbReference type="Rhea" id="RHEA:21540"/>
        <dbReference type="ChEBI" id="CHEBI:18277"/>
        <dbReference type="ChEBI" id="CHEBI:58613"/>
        <dbReference type="EC" id="5.3.1.24"/>
    </reaction>
</comment>
<evidence type="ECO:0000256" key="2">
    <source>
        <dbReference type="ARBA" id="ARBA00004664"/>
    </source>
</evidence>
<comment type="pathway">
    <text evidence="2 9">Amino-acid biosynthesis; L-tryptophan biosynthesis; L-tryptophan from chorismate: step 3/5.</text>
</comment>
<reference evidence="11 12" key="1">
    <citation type="submission" date="2018-12" db="EMBL/GenBank/DDBJ databases">
        <authorList>
            <person name="Grouzdev D.S."/>
            <person name="Krutkina M.S."/>
        </authorList>
    </citation>
    <scope>NUCLEOTIDE SEQUENCE [LARGE SCALE GENOMIC DNA]</scope>
    <source>
        <strain evidence="11 12">RmlP026</strain>
    </source>
</reference>
<keyword evidence="8 9" id="KW-0413">Isomerase</keyword>
<evidence type="ECO:0000256" key="3">
    <source>
        <dbReference type="ARBA" id="ARBA00012572"/>
    </source>
</evidence>
<keyword evidence="6 9" id="KW-0822">Tryptophan biosynthesis</keyword>
<keyword evidence="12" id="KW-1185">Reference proteome</keyword>
<evidence type="ECO:0000256" key="1">
    <source>
        <dbReference type="ARBA" id="ARBA00001164"/>
    </source>
</evidence>
<name>A0A4Q2U0U8_9HYPH</name>
<dbReference type="PANTHER" id="PTHR42894:SF1">
    <property type="entry name" value="N-(5'-PHOSPHORIBOSYL)ANTHRANILATE ISOMERASE"/>
    <property type="match status" value="1"/>
</dbReference>
<comment type="caution">
    <text evidence="11">The sequence shown here is derived from an EMBL/GenBank/DDBJ whole genome shotgun (WGS) entry which is preliminary data.</text>
</comment>
<comment type="similarity">
    <text evidence="9">Belongs to the TrpF family.</text>
</comment>
<dbReference type="Gene3D" id="3.20.20.70">
    <property type="entry name" value="Aldolase class I"/>
    <property type="match status" value="1"/>
</dbReference>
<dbReference type="RefSeq" id="WP_129229646.1">
    <property type="nucleotide sequence ID" value="NZ_QYBB01000059.1"/>
</dbReference>
<dbReference type="InterPro" id="IPR044643">
    <property type="entry name" value="TrpF_fam"/>
</dbReference>